<feature type="signal peptide" evidence="3">
    <location>
        <begin position="1"/>
        <end position="17"/>
    </location>
</feature>
<dbReference type="Gene3D" id="2.60.40.10">
    <property type="entry name" value="Immunoglobulins"/>
    <property type="match status" value="1"/>
</dbReference>
<keyword evidence="3" id="KW-0732">Signal</keyword>
<dbReference type="OMA" id="KMKPVYG"/>
<comment type="function">
    <text evidence="1">Central component in molecular interactions underlying sperm crawling. Forms an extensive filament system that extends from sperm villipoda, along the leading edge of the pseudopod.</text>
</comment>
<name>A0A0N5DBS5_THECL</name>
<dbReference type="PROSITE" id="PS50202">
    <property type="entry name" value="MSP"/>
    <property type="match status" value="1"/>
</dbReference>
<feature type="domain" description="MSP" evidence="4">
    <location>
        <begin position="5"/>
        <end position="129"/>
    </location>
</feature>
<evidence type="ECO:0000313" key="5">
    <source>
        <dbReference type="EMBL" id="VDN08334.1"/>
    </source>
</evidence>
<feature type="compositionally biased region" description="Acidic residues" evidence="2">
    <location>
        <begin position="257"/>
        <end position="266"/>
    </location>
</feature>
<dbReference type="Pfam" id="PF00635">
    <property type="entry name" value="Motile_Sperm"/>
    <property type="match status" value="1"/>
</dbReference>
<dbReference type="SUPFAM" id="SSF49354">
    <property type="entry name" value="PapD-like"/>
    <property type="match status" value="1"/>
</dbReference>
<sequence length="266" mass="30772">MIHFMLAKVEIVMVTFSTPLTERQTVDLDIKNDWNKAIIFKMKTTRPDAFKMKPVYGHIDCGSTKKIVLTLKKWDPTKKPKKNDHFTVVMAPAPDKCSNPMKTWKSWKESKKSESSIGACRRVIKITYKGMSFSDEKKKAKGELPKAQALKVEEEEAKKVKKEEKATAGEDAKEEEKLEDEGEKKAKRKTKKKKEEEEEEEEEKPKKKGKKGKKVEEEEEEDDEEEAEKPKKKCKSPEKEDEDEEEEKAKNKGKKEDEDDEGEGEE</sequence>
<dbReference type="AlphaFoldDB" id="A0A0N5DBS5"/>
<evidence type="ECO:0000313" key="6">
    <source>
        <dbReference type="Proteomes" id="UP000276776"/>
    </source>
</evidence>
<feature type="chain" id="PRO_5043126741" description="Major sperm protein" evidence="3">
    <location>
        <begin position="18"/>
        <end position="266"/>
    </location>
</feature>
<dbReference type="InterPro" id="IPR000535">
    <property type="entry name" value="MSP_dom"/>
</dbReference>
<dbReference type="InterPro" id="IPR008962">
    <property type="entry name" value="PapD-like_sf"/>
</dbReference>
<keyword evidence="1" id="KW-0206">Cytoskeleton</keyword>
<keyword evidence="1" id="KW-0963">Cytoplasm</keyword>
<protein>
    <recommendedName>
        <fullName evidence="1">Major sperm protein</fullName>
    </recommendedName>
</protein>
<feature type="region of interest" description="Disordered" evidence="2">
    <location>
        <begin position="151"/>
        <end position="266"/>
    </location>
</feature>
<accession>A0A0N5DBS5</accession>
<evidence type="ECO:0000256" key="3">
    <source>
        <dbReference type="SAM" id="SignalP"/>
    </source>
</evidence>
<dbReference type="STRING" id="103827.A0A0N5DBS5"/>
<feature type="compositionally biased region" description="Acidic residues" evidence="2">
    <location>
        <begin position="217"/>
        <end position="227"/>
    </location>
</feature>
<dbReference type="WBParaSite" id="TCLT_0001064201-mRNA-1">
    <property type="protein sequence ID" value="TCLT_0001064201-mRNA-1"/>
    <property type="gene ID" value="TCLT_0001064201"/>
</dbReference>
<dbReference type="InterPro" id="IPR013783">
    <property type="entry name" value="Ig-like_fold"/>
</dbReference>
<keyword evidence="6" id="KW-1185">Reference proteome</keyword>
<feature type="compositionally biased region" description="Basic and acidic residues" evidence="2">
    <location>
        <begin position="247"/>
        <end position="256"/>
    </location>
</feature>
<dbReference type="OrthoDB" id="5873870at2759"/>
<evidence type="ECO:0000256" key="2">
    <source>
        <dbReference type="SAM" id="MobiDB-lite"/>
    </source>
</evidence>
<dbReference type="EMBL" id="UYYF01005219">
    <property type="protein sequence ID" value="VDN08334.1"/>
    <property type="molecule type" value="Genomic_DNA"/>
</dbReference>
<organism evidence="7">
    <name type="scientific">Thelazia callipaeda</name>
    <name type="common">Oriental eyeworm</name>
    <name type="synonym">Parasitic nematode</name>
    <dbReference type="NCBI Taxonomy" id="103827"/>
    <lineage>
        <taxon>Eukaryota</taxon>
        <taxon>Metazoa</taxon>
        <taxon>Ecdysozoa</taxon>
        <taxon>Nematoda</taxon>
        <taxon>Chromadorea</taxon>
        <taxon>Rhabditida</taxon>
        <taxon>Spirurina</taxon>
        <taxon>Spiruromorpha</taxon>
        <taxon>Thelazioidea</taxon>
        <taxon>Thelaziidae</taxon>
        <taxon>Thelazia</taxon>
    </lineage>
</organism>
<dbReference type="Proteomes" id="UP000276776">
    <property type="component" value="Unassembled WGS sequence"/>
</dbReference>
<evidence type="ECO:0000313" key="7">
    <source>
        <dbReference type="WBParaSite" id="TCLT_0001064201-mRNA-1"/>
    </source>
</evidence>
<feature type="compositionally biased region" description="Basic and acidic residues" evidence="2">
    <location>
        <begin position="156"/>
        <end position="176"/>
    </location>
</feature>
<reference evidence="5 6" key="2">
    <citation type="submission" date="2018-11" db="EMBL/GenBank/DDBJ databases">
        <authorList>
            <consortium name="Pathogen Informatics"/>
        </authorList>
    </citation>
    <scope>NUCLEOTIDE SEQUENCE [LARGE SCALE GENOMIC DNA]</scope>
</reference>
<reference evidence="7" key="1">
    <citation type="submission" date="2017-02" db="UniProtKB">
        <authorList>
            <consortium name="WormBaseParasite"/>
        </authorList>
    </citation>
    <scope>IDENTIFICATION</scope>
</reference>
<evidence type="ECO:0000259" key="4">
    <source>
        <dbReference type="PROSITE" id="PS50202"/>
    </source>
</evidence>
<proteinExistence type="predicted"/>
<gene>
    <name evidence="5" type="ORF">TCLT_LOCUS10626</name>
</gene>
<evidence type="ECO:0000256" key="1">
    <source>
        <dbReference type="RuleBase" id="RU003425"/>
    </source>
</evidence>